<gene>
    <name evidence="3" type="ORF">FSP39_016175</name>
</gene>
<name>A0AA89CE22_PINIB</name>
<dbReference type="SUPFAM" id="SSF57845">
    <property type="entry name" value="B-box zinc-binding domain"/>
    <property type="match status" value="1"/>
</dbReference>
<dbReference type="Pfam" id="PF00643">
    <property type="entry name" value="zf-B_box"/>
    <property type="match status" value="1"/>
</dbReference>
<comment type="caution">
    <text evidence="3">The sequence shown here is derived from an EMBL/GenBank/DDBJ whole genome shotgun (WGS) entry which is preliminary data.</text>
</comment>
<dbReference type="CDD" id="cd19756">
    <property type="entry name" value="Bbox2"/>
    <property type="match status" value="1"/>
</dbReference>
<proteinExistence type="predicted"/>
<dbReference type="InterPro" id="IPR011042">
    <property type="entry name" value="6-blade_b-propeller_TolB-like"/>
</dbReference>
<organism evidence="3 4">
    <name type="scientific">Pinctada imbricata</name>
    <name type="common">Atlantic pearl-oyster</name>
    <name type="synonym">Pinctada martensii</name>
    <dbReference type="NCBI Taxonomy" id="66713"/>
    <lineage>
        <taxon>Eukaryota</taxon>
        <taxon>Metazoa</taxon>
        <taxon>Spiralia</taxon>
        <taxon>Lophotrochozoa</taxon>
        <taxon>Mollusca</taxon>
        <taxon>Bivalvia</taxon>
        <taxon>Autobranchia</taxon>
        <taxon>Pteriomorphia</taxon>
        <taxon>Pterioida</taxon>
        <taxon>Pterioidea</taxon>
        <taxon>Pteriidae</taxon>
        <taxon>Pinctada</taxon>
    </lineage>
</organism>
<dbReference type="InterPro" id="IPR047153">
    <property type="entry name" value="TRIM45/56/19-like"/>
</dbReference>
<keyword evidence="1" id="KW-0479">Metal-binding</keyword>
<evidence type="ECO:0000259" key="2">
    <source>
        <dbReference type="PROSITE" id="PS50119"/>
    </source>
</evidence>
<keyword evidence="1" id="KW-0862">Zinc</keyword>
<dbReference type="GO" id="GO:0008270">
    <property type="term" value="F:zinc ion binding"/>
    <property type="evidence" value="ECO:0007669"/>
    <property type="project" value="UniProtKB-KW"/>
</dbReference>
<sequence length="604" mass="67419">MSVKLAYAQAATPHSVSETEAPAQTILCSHTKDGPISNDTKELLTETRNIDEHSLTCTDHGYQAAFHCERCDIPVCVKCVTGIHQCHKMVDLSEILQREKELLQNDINRIENDILPSLMERREELDLNNKRIGTNMQQIAKDMEYEIHSFQTEIERVHNERIKNLNSIRDSQSAIFDGRSKEIEMKISLYKGKILEYRDAIETESLSKIISITKIKESPLNSGSKPKLQEPPVFIPGNICFVKENLGQLHDPCVSNAGEEVEKLHFLSLSCAKESLGKSQISSVSSARENQGKSHVHFLSSTRTEFKSKELSYRPIISFSLICALLAAVLAYGVSNYSRPPEENSVILTTPIIQSKFVPPLKSWTSLFITKEGDVWLGAAESSELIMVDIKGQILRRRKIKVEPWALAVMDNGDIIVSPSTFSSSVIRLLKDDREKVLHISDGNSYGVSVTANQEILICTIDGRVLIANGDGSNVRQIYKGSGDDSVTHAIENTDGNIYISDMEKSAVVIVSKDGHVLSSLTHTTKGQKLGRPIGLVVDKMGNVLCADTFNNVIYIIDQNKHIRELVELKDSIIFPCFLAVDSNHYLWITQRDGTVHVVKYLSQ</sequence>
<keyword evidence="4" id="KW-1185">Reference proteome</keyword>
<dbReference type="SUPFAM" id="SSF101898">
    <property type="entry name" value="NHL repeat"/>
    <property type="match status" value="1"/>
</dbReference>
<feature type="domain" description="B box-type" evidence="2">
    <location>
        <begin position="52"/>
        <end position="92"/>
    </location>
</feature>
<dbReference type="Proteomes" id="UP001186944">
    <property type="component" value="Unassembled WGS sequence"/>
</dbReference>
<evidence type="ECO:0000256" key="1">
    <source>
        <dbReference type="PROSITE-ProRule" id="PRU00024"/>
    </source>
</evidence>
<evidence type="ECO:0000313" key="3">
    <source>
        <dbReference type="EMBL" id="KAK3108806.1"/>
    </source>
</evidence>
<dbReference type="AlphaFoldDB" id="A0AA89CE22"/>
<dbReference type="Gene3D" id="3.30.160.60">
    <property type="entry name" value="Classic Zinc Finger"/>
    <property type="match status" value="1"/>
</dbReference>
<dbReference type="Gene3D" id="2.120.10.30">
    <property type="entry name" value="TolB, C-terminal domain"/>
    <property type="match status" value="1"/>
</dbReference>
<reference evidence="3" key="1">
    <citation type="submission" date="2019-08" db="EMBL/GenBank/DDBJ databases">
        <title>The improved chromosome-level genome for the pearl oyster Pinctada fucata martensii using PacBio sequencing and Hi-C.</title>
        <authorList>
            <person name="Zheng Z."/>
        </authorList>
    </citation>
    <scope>NUCLEOTIDE SEQUENCE</scope>
    <source>
        <strain evidence="3">ZZ-2019</strain>
        <tissue evidence="3">Adductor muscle</tissue>
    </source>
</reference>
<dbReference type="PROSITE" id="PS50119">
    <property type="entry name" value="ZF_BBOX"/>
    <property type="match status" value="1"/>
</dbReference>
<protein>
    <recommendedName>
        <fullName evidence="2">B box-type domain-containing protein</fullName>
    </recommendedName>
</protein>
<dbReference type="PANTHER" id="PTHR25462">
    <property type="entry name" value="BONUS, ISOFORM C-RELATED"/>
    <property type="match status" value="1"/>
</dbReference>
<keyword evidence="1" id="KW-0863">Zinc-finger</keyword>
<dbReference type="InterPro" id="IPR000315">
    <property type="entry name" value="Znf_B-box"/>
</dbReference>
<dbReference type="EMBL" id="VSWD01000001">
    <property type="protein sequence ID" value="KAK3108806.1"/>
    <property type="molecule type" value="Genomic_DNA"/>
</dbReference>
<accession>A0AA89CE22</accession>
<dbReference type="PANTHER" id="PTHR25462:SF296">
    <property type="entry name" value="MEIOTIC P26, ISOFORM F"/>
    <property type="match status" value="1"/>
</dbReference>
<evidence type="ECO:0000313" key="4">
    <source>
        <dbReference type="Proteomes" id="UP001186944"/>
    </source>
</evidence>